<dbReference type="AlphaFoldDB" id="A0AAF5RUJ9"/>
<proteinExistence type="predicted"/>
<reference evidence="4" key="3">
    <citation type="submission" date="2024-02" db="UniProtKB">
        <authorList>
            <consortium name="WormBaseParasite"/>
        </authorList>
    </citation>
    <scope>IDENTIFICATION</scope>
    <source>
        <strain evidence="4">pt0022</strain>
    </source>
</reference>
<accession>A0AAF5RUJ9</accession>
<sequence>MSNEGPTDIQSGINSSTTYHEDPSLNCDTTKKLTKLTITRNNSPLKSFVGKKTRERNMKIARGHQMFKNIESALSDGNAKRKSLEQGKKERQSINELELGEMMLRSAFDSEETRKPLDSSMITADELISLFDLAVSDCCSMHDKFRTAMNEGKLCLSDEDWNRFACHVASVAIQEVRGFAVTAAIMAVRQKSFRSAFAQEINVLMAGWKQ</sequence>
<dbReference type="Pfam" id="PF24628">
    <property type="entry name" value="DUF7627"/>
    <property type="match status" value="1"/>
</dbReference>
<evidence type="ECO:0000313" key="3">
    <source>
        <dbReference type="Proteomes" id="UP000093561"/>
    </source>
</evidence>
<name>A0AAF5RUJ9_WUCBA</name>
<dbReference type="WBParaSite" id="mrna-Wban_03516">
    <property type="protein sequence ID" value="mrna-Wban_03516"/>
    <property type="gene ID" value="Wban_03516"/>
</dbReference>
<evidence type="ECO:0000313" key="4">
    <source>
        <dbReference type="WBParaSite" id="mrna-Wban_03516"/>
    </source>
</evidence>
<dbReference type="Proteomes" id="UP000093561">
    <property type="component" value="Unassembled WGS sequence"/>
</dbReference>
<organism evidence="3 4">
    <name type="scientific">Wuchereria bancrofti</name>
    <dbReference type="NCBI Taxonomy" id="6293"/>
    <lineage>
        <taxon>Eukaryota</taxon>
        <taxon>Metazoa</taxon>
        <taxon>Ecdysozoa</taxon>
        <taxon>Nematoda</taxon>
        <taxon>Chromadorea</taxon>
        <taxon>Rhabditida</taxon>
        <taxon>Spirurina</taxon>
        <taxon>Spiruromorpha</taxon>
        <taxon>Filarioidea</taxon>
        <taxon>Onchocercidae</taxon>
        <taxon>Wuchereria</taxon>
    </lineage>
</organism>
<feature type="region of interest" description="Disordered" evidence="1">
    <location>
        <begin position="1"/>
        <end position="27"/>
    </location>
</feature>
<reference evidence="3" key="1">
    <citation type="submission" date="2015-03" db="EMBL/GenBank/DDBJ databases">
        <title>Wuchereria bancrofti Genome Sequencing Papua New Guinea Strain.</title>
        <authorList>
            <person name="Small S.T."/>
            <person name="Serre D."/>
            <person name="Zimmerman P.A."/>
        </authorList>
    </citation>
    <scope>NUCLEOTIDE SEQUENCE [LARGE SCALE GENOMIC DNA]</scope>
    <source>
        <strain evidence="3">pt0022</strain>
    </source>
</reference>
<protein>
    <recommendedName>
        <fullName evidence="2">DUF7627 domain-containing protein</fullName>
    </recommendedName>
</protein>
<reference evidence="3" key="2">
    <citation type="journal article" date="2016" name="Mol. Ecol.">
        <title>Population genomics of the filarial nematode parasite Wuchereria bancrofti from mosquitoes.</title>
        <authorList>
            <person name="Small S.T."/>
            <person name="Reimer L.J."/>
            <person name="Tisch D.J."/>
            <person name="King C.L."/>
            <person name="Christensen B.M."/>
            <person name="Siba P.M."/>
            <person name="Kazura J.W."/>
            <person name="Serre D."/>
            <person name="Zimmerman P.A."/>
        </authorList>
    </citation>
    <scope>NUCLEOTIDE SEQUENCE</scope>
    <source>
        <strain evidence="3">pt0022</strain>
    </source>
</reference>
<evidence type="ECO:0000256" key="1">
    <source>
        <dbReference type="SAM" id="MobiDB-lite"/>
    </source>
</evidence>
<dbReference type="InterPro" id="IPR056044">
    <property type="entry name" value="DUF7627"/>
</dbReference>
<feature type="compositionally biased region" description="Polar residues" evidence="1">
    <location>
        <begin position="1"/>
        <end position="18"/>
    </location>
</feature>
<feature type="domain" description="DUF7627" evidence="2">
    <location>
        <begin position="127"/>
        <end position="206"/>
    </location>
</feature>
<evidence type="ECO:0000259" key="2">
    <source>
        <dbReference type="Pfam" id="PF24628"/>
    </source>
</evidence>